<dbReference type="InterPro" id="IPR023198">
    <property type="entry name" value="PGP-like_dom2"/>
</dbReference>
<dbReference type="EMBL" id="BAEH01000077">
    <property type="protein sequence ID" value="GAB19219.1"/>
    <property type="molecule type" value="Genomic_DNA"/>
</dbReference>
<dbReference type="PANTHER" id="PTHR43434:SF20">
    <property type="entry name" value="5'-NUCLEOTIDASE"/>
    <property type="match status" value="1"/>
</dbReference>
<dbReference type="SUPFAM" id="SSF56784">
    <property type="entry name" value="HAD-like"/>
    <property type="match status" value="1"/>
</dbReference>
<reference evidence="1 2" key="1">
    <citation type="submission" date="2011-12" db="EMBL/GenBank/DDBJ databases">
        <title>Whole genome shotgun sequence of Gordonia effusa NBRC 100432.</title>
        <authorList>
            <person name="Yoshida I."/>
            <person name="Takarada H."/>
            <person name="Hosoyama A."/>
            <person name="Tsuchikane K."/>
            <person name="Katsumata H."/>
            <person name="Yamazaki S."/>
            <person name="Fujita N."/>
        </authorList>
    </citation>
    <scope>NUCLEOTIDE SEQUENCE [LARGE SCALE GENOMIC DNA]</scope>
    <source>
        <strain evidence="1 2">NBRC 100432</strain>
    </source>
</reference>
<dbReference type="GO" id="GO:0004713">
    <property type="term" value="F:protein tyrosine kinase activity"/>
    <property type="evidence" value="ECO:0007669"/>
    <property type="project" value="TreeGrafter"/>
</dbReference>
<dbReference type="GO" id="GO:0005829">
    <property type="term" value="C:cytosol"/>
    <property type="evidence" value="ECO:0007669"/>
    <property type="project" value="TreeGrafter"/>
</dbReference>
<dbReference type="InterPro" id="IPR036412">
    <property type="entry name" value="HAD-like_sf"/>
</dbReference>
<evidence type="ECO:0000313" key="2">
    <source>
        <dbReference type="Proteomes" id="UP000035034"/>
    </source>
</evidence>
<dbReference type="InterPro" id="IPR023214">
    <property type="entry name" value="HAD_sf"/>
</dbReference>
<dbReference type="Proteomes" id="UP000035034">
    <property type="component" value="Unassembled WGS sequence"/>
</dbReference>
<dbReference type="GO" id="GO:0016787">
    <property type="term" value="F:hydrolase activity"/>
    <property type="evidence" value="ECO:0007669"/>
    <property type="project" value="UniProtKB-KW"/>
</dbReference>
<dbReference type="Pfam" id="PF13419">
    <property type="entry name" value="HAD_2"/>
    <property type="match status" value="1"/>
</dbReference>
<dbReference type="SFLD" id="SFLDG01129">
    <property type="entry name" value="C1.5:_HAD__Beta-PGM__Phosphata"/>
    <property type="match status" value="1"/>
</dbReference>
<keyword evidence="1" id="KW-0378">Hydrolase</keyword>
<organism evidence="1 2">
    <name type="scientific">Gordonia effusa NBRC 100432</name>
    <dbReference type="NCBI Taxonomy" id="1077974"/>
    <lineage>
        <taxon>Bacteria</taxon>
        <taxon>Bacillati</taxon>
        <taxon>Actinomycetota</taxon>
        <taxon>Actinomycetes</taxon>
        <taxon>Mycobacteriales</taxon>
        <taxon>Gordoniaceae</taxon>
        <taxon>Gordonia</taxon>
    </lineage>
</organism>
<accession>H0R2B8</accession>
<sequence>MWADFILTNLTVHHGEVNSAAIVTYPDPTAALLFDLDGTVTDSVEGIVTSFHHALAAVGMAPIEGDVASAVVGPPLVDTFASLGLDETTTERALAAYKERYGRIGWRENAVFEGMAELLTDLASSGRPMAIATSKNQVLARRILEHFGLADKFSFIAGASEDGTRRSKADVVEHALAGLGLSAVTHEAGGTANVVMIGDRIHDVEGAAKYGIPAIAVAWGYATENEVHDAAWTVDSVDTLREVLGV</sequence>
<dbReference type="Gene3D" id="3.40.50.1000">
    <property type="entry name" value="HAD superfamily/HAD-like"/>
    <property type="match status" value="1"/>
</dbReference>
<dbReference type="STRING" id="1077974.GOEFS_077_00110"/>
<name>H0R2B8_9ACTN</name>
<protein>
    <submittedName>
        <fullName evidence="1">Putative hydrolase</fullName>
    </submittedName>
</protein>
<keyword evidence="2" id="KW-1185">Reference proteome</keyword>
<proteinExistence type="predicted"/>
<dbReference type="AlphaFoldDB" id="H0R2B8"/>
<evidence type="ECO:0000313" key="1">
    <source>
        <dbReference type="EMBL" id="GAB19219.1"/>
    </source>
</evidence>
<dbReference type="Gene3D" id="1.10.150.240">
    <property type="entry name" value="Putative phosphatase, domain 2"/>
    <property type="match status" value="1"/>
</dbReference>
<dbReference type="InterPro" id="IPR041492">
    <property type="entry name" value="HAD_2"/>
</dbReference>
<dbReference type="PANTHER" id="PTHR43434">
    <property type="entry name" value="PHOSPHOGLYCOLATE PHOSPHATASE"/>
    <property type="match status" value="1"/>
</dbReference>
<dbReference type="SFLD" id="SFLDS00003">
    <property type="entry name" value="Haloacid_Dehalogenase"/>
    <property type="match status" value="1"/>
</dbReference>
<gene>
    <name evidence="1" type="ORF">GOEFS_077_00110</name>
</gene>
<comment type="caution">
    <text evidence="1">The sequence shown here is derived from an EMBL/GenBank/DDBJ whole genome shotgun (WGS) entry which is preliminary data.</text>
</comment>
<dbReference type="eggNOG" id="COG0546">
    <property type="taxonomic scope" value="Bacteria"/>
</dbReference>
<dbReference type="InterPro" id="IPR050155">
    <property type="entry name" value="HAD-like_hydrolase_sf"/>
</dbReference>